<evidence type="ECO:0000313" key="11">
    <source>
        <dbReference type="Proteomes" id="UP000327013"/>
    </source>
</evidence>
<dbReference type="GO" id="GO:0003700">
    <property type="term" value="F:DNA-binding transcription factor activity"/>
    <property type="evidence" value="ECO:0007669"/>
    <property type="project" value="InterPro"/>
</dbReference>
<keyword evidence="7" id="KW-0539">Nucleus</keyword>
<sequence>MKGKGGPENSSCKYRGVRQRTWGKLVAEIHKPKGKKLWLGSFENAIDTALSYDNAARAMYGPCACLNFPDDCSATTPSSFCSTTSASSDFTNYSEDISIKLVTPNLRNKNGEDEWSSNTLNAAVTEVAAAVTEVAAAIPSSTQQVEEANDEWCNIEQESSNFWDLGQEYSTNEMWSLEEIDALLETNPIHDFELILGHDAS</sequence>
<evidence type="ECO:0000256" key="7">
    <source>
        <dbReference type="ARBA" id="ARBA00023242"/>
    </source>
</evidence>
<dbReference type="PRINTS" id="PR00367">
    <property type="entry name" value="ETHRSPELEMNT"/>
</dbReference>
<dbReference type="Proteomes" id="UP000327013">
    <property type="component" value="Chromosome 2"/>
</dbReference>
<evidence type="ECO:0000256" key="4">
    <source>
        <dbReference type="ARBA" id="ARBA00023125"/>
    </source>
</evidence>
<dbReference type="GO" id="GO:0000976">
    <property type="term" value="F:transcription cis-regulatory region binding"/>
    <property type="evidence" value="ECO:0007669"/>
    <property type="project" value="TreeGrafter"/>
</dbReference>
<evidence type="ECO:0000313" key="10">
    <source>
        <dbReference type="EMBL" id="KAE8008117.1"/>
    </source>
</evidence>
<dbReference type="CDD" id="cd00018">
    <property type="entry name" value="AP2"/>
    <property type="match status" value="1"/>
</dbReference>
<dbReference type="PANTHER" id="PTHR31241">
    <property type="entry name" value="DEHYDRATION-RESPONSIVE ELEMENT-BINDING PROTEIN 2C"/>
    <property type="match status" value="1"/>
</dbReference>
<accession>A0A5N6QLU4</accession>
<keyword evidence="2" id="KW-0805">Transcription regulation</keyword>
<dbReference type="PROSITE" id="PS51032">
    <property type="entry name" value="AP2_ERF"/>
    <property type="match status" value="1"/>
</dbReference>
<feature type="domain" description="AP2/ERF" evidence="9">
    <location>
        <begin position="13"/>
        <end position="69"/>
    </location>
</feature>
<proteinExistence type="inferred from homology"/>
<dbReference type="SUPFAM" id="SSF54171">
    <property type="entry name" value="DNA-binding domain"/>
    <property type="match status" value="1"/>
</dbReference>
<keyword evidence="11" id="KW-1185">Reference proteome</keyword>
<keyword evidence="4" id="KW-0238">DNA-binding</keyword>
<dbReference type="InterPro" id="IPR016177">
    <property type="entry name" value="DNA-bd_dom_sf"/>
</dbReference>
<evidence type="ECO:0000259" key="9">
    <source>
        <dbReference type="PROSITE" id="PS51032"/>
    </source>
</evidence>
<dbReference type="InterPro" id="IPR001471">
    <property type="entry name" value="AP2/ERF_dom"/>
</dbReference>
<dbReference type="EMBL" id="CM017322">
    <property type="protein sequence ID" value="KAE8008116.1"/>
    <property type="molecule type" value="Genomic_DNA"/>
</dbReference>
<evidence type="ECO:0000256" key="1">
    <source>
        <dbReference type="ARBA" id="ARBA00004123"/>
    </source>
</evidence>
<organism evidence="10 11">
    <name type="scientific">Carpinus fangiana</name>
    <dbReference type="NCBI Taxonomy" id="176857"/>
    <lineage>
        <taxon>Eukaryota</taxon>
        <taxon>Viridiplantae</taxon>
        <taxon>Streptophyta</taxon>
        <taxon>Embryophyta</taxon>
        <taxon>Tracheophyta</taxon>
        <taxon>Spermatophyta</taxon>
        <taxon>Magnoliopsida</taxon>
        <taxon>eudicotyledons</taxon>
        <taxon>Gunneridae</taxon>
        <taxon>Pentapetalae</taxon>
        <taxon>rosids</taxon>
        <taxon>fabids</taxon>
        <taxon>Fagales</taxon>
        <taxon>Betulaceae</taxon>
        <taxon>Carpinus</taxon>
    </lineage>
</organism>
<evidence type="ECO:0000256" key="5">
    <source>
        <dbReference type="ARBA" id="ARBA00023159"/>
    </source>
</evidence>
<comment type="similarity">
    <text evidence="8">Belongs to the AP2/ERF transcription factor family. ERF subfamily.</text>
</comment>
<evidence type="ECO:0000256" key="2">
    <source>
        <dbReference type="ARBA" id="ARBA00023015"/>
    </source>
</evidence>
<reference evidence="10 11" key="1">
    <citation type="submission" date="2019-06" db="EMBL/GenBank/DDBJ databases">
        <title>A chromosomal-level reference genome of Carpinus fangiana (Coryloideae, Betulaceae).</title>
        <authorList>
            <person name="Yang X."/>
            <person name="Wang Z."/>
            <person name="Zhang L."/>
            <person name="Hao G."/>
            <person name="Liu J."/>
            <person name="Yang Y."/>
        </authorList>
    </citation>
    <scope>NUCLEOTIDE SEQUENCE [LARGE SCALE GENOMIC DNA]</scope>
    <source>
        <strain evidence="10">Cfa_2016G</strain>
        <tissue evidence="10">Leaf</tissue>
    </source>
</reference>
<protein>
    <recommendedName>
        <fullName evidence="9">AP2/ERF domain-containing protein</fullName>
    </recommendedName>
</protein>
<dbReference type="OrthoDB" id="550883at2759"/>
<dbReference type="InterPro" id="IPR036955">
    <property type="entry name" value="AP2/ERF_dom_sf"/>
</dbReference>
<keyword evidence="5" id="KW-0010">Activator</keyword>
<gene>
    <name evidence="10" type="ORF">FH972_004659</name>
</gene>
<dbReference type="SMART" id="SM00380">
    <property type="entry name" value="AP2"/>
    <property type="match status" value="1"/>
</dbReference>
<dbReference type="AlphaFoldDB" id="A0A5N6QLU4"/>
<keyword evidence="3" id="KW-0346">Stress response</keyword>
<dbReference type="PANTHER" id="PTHR31241:SF62">
    <property type="entry name" value="DEHYDRATION-RESPONSIVE ELEMENT-BINDING PROTEIN 2D"/>
    <property type="match status" value="1"/>
</dbReference>
<dbReference type="Gene3D" id="3.30.730.10">
    <property type="entry name" value="AP2/ERF domain"/>
    <property type="match status" value="1"/>
</dbReference>
<dbReference type="GO" id="GO:0006950">
    <property type="term" value="P:response to stress"/>
    <property type="evidence" value="ECO:0007669"/>
    <property type="project" value="TreeGrafter"/>
</dbReference>
<dbReference type="EMBL" id="CM017322">
    <property type="protein sequence ID" value="KAE8008117.1"/>
    <property type="molecule type" value="Genomic_DNA"/>
</dbReference>
<evidence type="ECO:0000256" key="8">
    <source>
        <dbReference type="ARBA" id="ARBA00024343"/>
    </source>
</evidence>
<evidence type="ECO:0000256" key="3">
    <source>
        <dbReference type="ARBA" id="ARBA00023016"/>
    </source>
</evidence>
<name>A0A5N6QLU4_9ROSI</name>
<keyword evidence="6" id="KW-0804">Transcription</keyword>
<dbReference type="GO" id="GO:0045893">
    <property type="term" value="P:positive regulation of DNA-templated transcription"/>
    <property type="evidence" value="ECO:0007669"/>
    <property type="project" value="TreeGrafter"/>
</dbReference>
<comment type="subcellular location">
    <subcellularLocation>
        <location evidence="1">Nucleus</location>
    </subcellularLocation>
</comment>
<evidence type="ECO:0000256" key="6">
    <source>
        <dbReference type="ARBA" id="ARBA00023163"/>
    </source>
</evidence>
<dbReference type="GO" id="GO:0005634">
    <property type="term" value="C:nucleus"/>
    <property type="evidence" value="ECO:0007669"/>
    <property type="project" value="UniProtKB-SubCell"/>
</dbReference>